<proteinExistence type="predicted"/>
<dbReference type="OrthoDB" id="245563at2759"/>
<dbReference type="EMBL" id="CACVBM020000088">
    <property type="protein sequence ID" value="CAA7014136.1"/>
    <property type="molecule type" value="Genomic_DNA"/>
</dbReference>
<sequence length="120" mass="13147">MNLNQPLQTNLNLSLRSGDLTPSAVQLYLRRKASKSWPSSPRRRSFVLAVASVVAVSPLLPSLVNGSHLESGEEKKQEHVSIGFGSPQWKKTHEAAEKTAMVVTRLLKNVATCDCQDNHG</sequence>
<name>A0A6D2HEX2_9BRAS</name>
<comment type="caution">
    <text evidence="2">The sequence shown here is derived from an EMBL/GenBank/DDBJ whole genome shotgun (WGS) entry which is preliminary data.</text>
</comment>
<reference evidence="2" key="1">
    <citation type="submission" date="2020-01" db="EMBL/GenBank/DDBJ databases">
        <authorList>
            <person name="Mishra B."/>
        </authorList>
    </citation>
    <scope>NUCLEOTIDE SEQUENCE [LARGE SCALE GENOMIC DNA]</scope>
</reference>
<organism evidence="2 3">
    <name type="scientific">Microthlaspi erraticum</name>
    <dbReference type="NCBI Taxonomy" id="1685480"/>
    <lineage>
        <taxon>Eukaryota</taxon>
        <taxon>Viridiplantae</taxon>
        <taxon>Streptophyta</taxon>
        <taxon>Embryophyta</taxon>
        <taxon>Tracheophyta</taxon>
        <taxon>Spermatophyta</taxon>
        <taxon>Magnoliopsida</taxon>
        <taxon>eudicotyledons</taxon>
        <taxon>Gunneridae</taxon>
        <taxon>Pentapetalae</taxon>
        <taxon>rosids</taxon>
        <taxon>malvids</taxon>
        <taxon>Brassicales</taxon>
        <taxon>Brassicaceae</taxon>
        <taxon>Coluteocarpeae</taxon>
        <taxon>Microthlaspi</taxon>
    </lineage>
</organism>
<evidence type="ECO:0000313" key="3">
    <source>
        <dbReference type="Proteomes" id="UP000467841"/>
    </source>
</evidence>
<evidence type="ECO:0000256" key="1">
    <source>
        <dbReference type="SAM" id="MobiDB-lite"/>
    </source>
</evidence>
<keyword evidence="3" id="KW-1185">Reference proteome</keyword>
<feature type="region of interest" description="Disordered" evidence="1">
    <location>
        <begin position="65"/>
        <end position="88"/>
    </location>
</feature>
<accession>A0A6D2HEX2</accession>
<protein>
    <submittedName>
        <fullName evidence="2">Uncharacterized protein</fullName>
    </submittedName>
</protein>
<dbReference type="AlphaFoldDB" id="A0A6D2HEX2"/>
<evidence type="ECO:0000313" key="2">
    <source>
        <dbReference type="EMBL" id="CAA7014136.1"/>
    </source>
</evidence>
<feature type="compositionally biased region" description="Basic and acidic residues" evidence="1">
    <location>
        <begin position="70"/>
        <end position="79"/>
    </location>
</feature>
<gene>
    <name evidence="2" type="ORF">MERR_LOCUS1370</name>
</gene>
<dbReference type="Proteomes" id="UP000467841">
    <property type="component" value="Unassembled WGS sequence"/>
</dbReference>